<comment type="similarity">
    <text evidence="1">Belongs to the HipA Ser/Thr kinase family.</text>
</comment>
<keyword evidence="2" id="KW-0808">Transferase</keyword>
<reference evidence="6 7" key="1">
    <citation type="submission" date="2017-06" db="EMBL/GenBank/DDBJ databases">
        <title>Herbaspirillum phytohormonus sp. nov., isolated from the root nodule of Robinia pseudoacacia in lead-zinc mine.</title>
        <authorList>
            <person name="Fan M."/>
            <person name="Lin Y."/>
        </authorList>
    </citation>
    <scope>NUCLEOTIDE SEQUENCE [LARGE SCALE GENOMIC DNA]</scope>
    <source>
        <strain evidence="6 7">HZ10</strain>
    </source>
</reference>
<dbReference type="InterPro" id="IPR017508">
    <property type="entry name" value="HipA_N1"/>
</dbReference>
<dbReference type="PANTHER" id="PTHR37419">
    <property type="entry name" value="SERINE/THREONINE-PROTEIN KINASE TOXIN HIPA"/>
    <property type="match status" value="1"/>
</dbReference>
<name>A0A246WR31_9BURK</name>
<dbReference type="InterPro" id="IPR012893">
    <property type="entry name" value="HipA-like_C"/>
</dbReference>
<keyword evidence="3" id="KW-0418">Kinase</keyword>
<proteinExistence type="inferred from homology"/>
<dbReference type="InterPro" id="IPR052028">
    <property type="entry name" value="HipA_Ser/Thr_kinase"/>
</dbReference>
<organism evidence="6 7">
    <name type="scientific">Herbaspirillum robiniae</name>
    <dbReference type="NCBI Taxonomy" id="2014887"/>
    <lineage>
        <taxon>Bacteria</taxon>
        <taxon>Pseudomonadati</taxon>
        <taxon>Pseudomonadota</taxon>
        <taxon>Betaproteobacteria</taxon>
        <taxon>Burkholderiales</taxon>
        <taxon>Oxalobacteraceae</taxon>
        <taxon>Herbaspirillum</taxon>
    </lineage>
</organism>
<dbReference type="RefSeq" id="WP_088751605.1">
    <property type="nucleotide sequence ID" value="NZ_NJGU01000007.1"/>
</dbReference>
<evidence type="ECO:0000313" key="6">
    <source>
        <dbReference type="EMBL" id="OWY28518.1"/>
    </source>
</evidence>
<evidence type="ECO:0000256" key="2">
    <source>
        <dbReference type="ARBA" id="ARBA00022679"/>
    </source>
</evidence>
<evidence type="ECO:0000259" key="4">
    <source>
        <dbReference type="Pfam" id="PF07804"/>
    </source>
</evidence>
<dbReference type="NCBIfam" id="TIGR03071">
    <property type="entry name" value="couple_hipA"/>
    <property type="match status" value="1"/>
</dbReference>
<evidence type="ECO:0000256" key="3">
    <source>
        <dbReference type="ARBA" id="ARBA00022777"/>
    </source>
</evidence>
<gene>
    <name evidence="6" type="ORF">CEJ42_14910</name>
</gene>
<evidence type="ECO:0000256" key="1">
    <source>
        <dbReference type="ARBA" id="ARBA00010164"/>
    </source>
</evidence>
<feature type="domain" description="HipA N-terminal subdomain 1" evidence="5">
    <location>
        <begin position="10"/>
        <end position="123"/>
    </location>
</feature>
<dbReference type="Proteomes" id="UP000197596">
    <property type="component" value="Unassembled WGS sequence"/>
</dbReference>
<dbReference type="EMBL" id="NJGU01000007">
    <property type="protein sequence ID" value="OWY28518.1"/>
    <property type="molecule type" value="Genomic_DNA"/>
</dbReference>
<dbReference type="GO" id="GO:0005829">
    <property type="term" value="C:cytosol"/>
    <property type="evidence" value="ECO:0007669"/>
    <property type="project" value="TreeGrafter"/>
</dbReference>
<comment type="caution">
    <text evidence="6">The sequence shown here is derived from an EMBL/GenBank/DDBJ whole genome shotgun (WGS) entry which is preliminary data.</text>
</comment>
<accession>A0A246WR31</accession>
<dbReference type="PANTHER" id="PTHR37419:SF1">
    <property type="entry name" value="SERINE_THREONINE-PROTEIN KINASE TOXIN HIPA"/>
    <property type="match status" value="1"/>
</dbReference>
<dbReference type="Gene3D" id="1.10.1070.20">
    <property type="match status" value="1"/>
</dbReference>
<feature type="domain" description="HipA-like C-terminal" evidence="4">
    <location>
        <begin position="161"/>
        <end position="403"/>
    </location>
</feature>
<evidence type="ECO:0000259" key="5">
    <source>
        <dbReference type="Pfam" id="PF13657"/>
    </source>
</evidence>
<dbReference type="Pfam" id="PF13657">
    <property type="entry name" value="Couple_hipA"/>
    <property type="match status" value="1"/>
</dbReference>
<protein>
    <submittedName>
        <fullName evidence="6">Regulator</fullName>
    </submittedName>
</protein>
<dbReference type="Pfam" id="PF07804">
    <property type="entry name" value="HipA_C"/>
    <property type="match status" value="1"/>
</dbReference>
<sequence>MNSDPTRYAEVWLKGHHIGWLSKACRTTRFLPTENYRSDDRRQTLSHSITEFAYESWVPGSRKGFYDPVLCRENDELPPFFAGLLPEGALRGRLAASRERKLDTDDFGILVAAGEDLPGAVTVVPADIDKLTNMFRSYGAAGSHGEHQVEVPEKAALGAASLAGVQDKLALSTSKEGQQYCLPSKGRVSDVVAKLPSPGDDTQIMNEYACMRLAALAGVDVARATPRPMDQMADHPDLVERYGAKTRFLAVERFDRSPAGAVHMEDACQLLGLMPGKKYAGREKFVKLFSILNRFSIRGIEDVHQLFTRQVVNTLIGNSDAHLKNFSVLYRDEIHPELSPAYDIVCMSALPEFRELAINVAIEKRQRAETLADYEAIAREAGISHEIVKNAVMQTSSRAQTLWPDALKNMEVSRTVREKILERLKILPLAAVK</sequence>
<dbReference type="AlphaFoldDB" id="A0A246WR31"/>
<evidence type="ECO:0000313" key="7">
    <source>
        <dbReference type="Proteomes" id="UP000197596"/>
    </source>
</evidence>
<dbReference type="GO" id="GO:0004674">
    <property type="term" value="F:protein serine/threonine kinase activity"/>
    <property type="evidence" value="ECO:0007669"/>
    <property type="project" value="TreeGrafter"/>
</dbReference>